<dbReference type="AlphaFoldDB" id="A0A382T0P2"/>
<keyword evidence="1" id="KW-0812">Transmembrane</keyword>
<keyword evidence="1" id="KW-0472">Membrane</keyword>
<gene>
    <name evidence="2" type="ORF">METZ01_LOCUS368149</name>
</gene>
<evidence type="ECO:0000256" key="1">
    <source>
        <dbReference type="SAM" id="Phobius"/>
    </source>
</evidence>
<name>A0A382T0P2_9ZZZZ</name>
<feature type="transmembrane region" description="Helical" evidence="1">
    <location>
        <begin position="21"/>
        <end position="45"/>
    </location>
</feature>
<feature type="non-terminal residue" evidence="2">
    <location>
        <position position="83"/>
    </location>
</feature>
<evidence type="ECO:0000313" key="2">
    <source>
        <dbReference type="EMBL" id="SVD15295.1"/>
    </source>
</evidence>
<dbReference type="EMBL" id="UINC01132774">
    <property type="protein sequence ID" value="SVD15295.1"/>
    <property type="molecule type" value="Genomic_DNA"/>
</dbReference>
<keyword evidence="1" id="KW-1133">Transmembrane helix</keyword>
<reference evidence="2" key="1">
    <citation type="submission" date="2018-05" db="EMBL/GenBank/DDBJ databases">
        <authorList>
            <person name="Lanie J.A."/>
            <person name="Ng W.-L."/>
            <person name="Kazmierczak K.M."/>
            <person name="Andrzejewski T.M."/>
            <person name="Davidsen T.M."/>
            <person name="Wayne K.J."/>
            <person name="Tettelin H."/>
            <person name="Glass J.I."/>
            <person name="Rusch D."/>
            <person name="Podicherti R."/>
            <person name="Tsui H.-C.T."/>
            <person name="Winkler M.E."/>
        </authorList>
    </citation>
    <scope>NUCLEOTIDE SEQUENCE</scope>
</reference>
<sequence>MTDYILPLAIVGGFWGQVFEYWPFSLTVAFTLVFGLVTLAADLVWRRAVPPPAGAMPRIDIPVDPRLMPRLWIKRGFTLLRVG</sequence>
<proteinExistence type="predicted"/>
<organism evidence="2">
    <name type="scientific">marine metagenome</name>
    <dbReference type="NCBI Taxonomy" id="408172"/>
    <lineage>
        <taxon>unclassified sequences</taxon>
        <taxon>metagenomes</taxon>
        <taxon>ecological metagenomes</taxon>
    </lineage>
</organism>
<protein>
    <submittedName>
        <fullName evidence="2">Uncharacterized protein</fullName>
    </submittedName>
</protein>
<accession>A0A382T0P2</accession>